<dbReference type="AlphaFoldDB" id="A0A542YES2"/>
<keyword evidence="2" id="KW-1185">Reference proteome</keyword>
<reference evidence="1 2" key="1">
    <citation type="submission" date="2019-06" db="EMBL/GenBank/DDBJ databases">
        <title>Sequencing the genomes of 1000 actinobacteria strains.</title>
        <authorList>
            <person name="Klenk H.-P."/>
        </authorList>
    </citation>
    <scope>NUCLEOTIDE SEQUENCE [LARGE SCALE GENOMIC DNA]</scope>
    <source>
        <strain evidence="1 2">DSM 26477</strain>
    </source>
</reference>
<name>A0A542YES2_9MICO</name>
<organism evidence="1 2">
    <name type="scientific">Homoserinimonas aerilata</name>
    <dbReference type="NCBI Taxonomy" id="1162970"/>
    <lineage>
        <taxon>Bacteria</taxon>
        <taxon>Bacillati</taxon>
        <taxon>Actinomycetota</taxon>
        <taxon>Actinomycetes</taxon>
        <taxon>Micrococcales</taxon>
        <taxon>Microbacteriaceae</taxon>
        <taxon>Homoserinimonas</taxon>
    </lineage>
</organism>
<dbReference type="Proteomes" id="UP000317998">
    <property type="component" value="Unassembled WGS sequence"/>
</dbReference>
<dbReference type="InterPro" id="IPR029058">
    <property type="entry name" value="AB_hydrolase_fold"/>
</dbReference>
<accession>A0A542YES2</accession>
<evidence type="ECO:0000313" key="2">
    <source>
        <dbReference type="Proteomes" id="UP000317998"/>
    </source>
</evidence>
<dbReference type="EMBL" id="VFOM01000002">
    <property type="protein sequence ID" value="TQL46578.1"/>
    <property type="molecule type" value="Genomic_DNA"/>
</dbReference>
<dbReference type="RefSeq" id="WP_141881236.1">
    <property type="nucleotide sequence ID" value="NZ_VFOM01000002.1"/>
</dbReference>
<dbReference type="Gene3D" id="3.40.50.1820">
    <property type="entry name" value="alpha/beta hydrolase"/>
    <property type="match status" value="1"/>
</dbReference>
<evidence type="ECO:0008006" key="3">
    <source>
        <dbReference type="Google" id="ProtNLM"/>
    </source>
</evidence>
<comment type="caution">
    <text evidence="1">The sequence shown here is derived from an EMBL/GenBank/DDBJ whole genome shotgun (WGS) entry which is preliminary data.</text>
</comment>
<gene>
    <name evidence="1" type="ORF">FB562_2102</name>
</gene>
<proteinExistence type="predicted"/>
<protein>
    <recommendedName>
        <fullName evidence="3">Alpha/beta hydrolase family protein</fullName>
    </recommendedName>
</protein>
<sequence>MSDDLSVSGGGMHRVTTAEIGGYSAQLRQLSEEVASCRMLLDRVDRVVTGEDIVMANLPYSAALAEGAIDEARFFLEALVIDGQMLAGLLDTAASGYGLAEAMTQSMLRELAGRQAYGLGALMSSVPAIGGLFLLGAGVSVAGFAALAAIDQGSLVARWLEMNREVLNDPRTVELVRLGVMSVDDFGGGLLGLPSELVAFLGSDQIAVTGLAGTATVLTAGARAVGLLREGPVAATRMSKSRIDATAPSAVPAGFADRAARIPPSPQQIRIDRYEVTGEPDRFEVYIAGTKDFSPVTGEDPWDLTSNLGLVSGSELAGSTRALVQAMADAGVTAETPVMLTGHSQGAMLAMAVAGSGDYDVRGVLTLGGPTGQMDSPDVPVLKVEHAGDLVIAAGGLEKSTTAVIVTRDLFANTTVPLGTLLPSHDLSRYQQTAALIDGSGEAHVTAVGKSFDSFTRGAVSVETSTWQARRISEDATATR</sequence>
<dbReference type="SUPFAM" id="SSF53474">
    <property type="entry name" value="alpha/beta-Hydrolases"/>
    <property type="match status" value="1"/>
</dbReference>
<evidence type="ECO:0000313" key="1">
    <source>
        <dbReference type="EMBL" id="TQL46578.1"/>
    </source>
</evidence>
<dbReference type="OrthoDB" id="4790882at2"/>